<gene>
    <name evidence="5" type="ORF">CHUDEA5_3510</name>
    <name evidence="6" type="ORF">GY17_00001633</name>
</gene>
<evidence type="ECO:0000256" key="4">
    <source>
        <dbReference type="SAM" id="Coils"/>
    </source>
</evidence>
<dbReference type="HAMAP" id="MF_01151">
    <property type="entry name" value="GrpE"/>
    <property type="match status" value="1"/>
</dbReference>
<name>A0A0S4TG03_CRYHO</name>
<dbReference type="Gene3D" id="3.90.20.20">
    <property type="match status" value="1"/>
</dbReference>
<dbReference type="VEuPathDB" id="CryptoDB:Chro.50021"/>
<reference evidence="5" key="2">
    <citation type="submission" date="2015-08" db="EMBL/GenBank/DDBJ databases">
        <authorList>
            <person name="Babu N.S."/>
            <person name="Beckwith C.J."/>
            <person name="Beseler K.G."/>
            <person name="Brison A."/>
            <person name="Carone J.V."/>
            <person name="Caskin T.P."/>
            <person name="Diamond M."/>
            <person name="Durham M.E."/>
            <person name="Foxe J.M."/>
            <person name="Go M."/>
            <person name="Henderson B.A."/>
            <person name="Jones I.B."/>
            <person name="McGettigan J.A."/>
            <person name="Micheletti S.J."/>
            <person name="Nasrallah M.E."/>
            <person name="Ortiz D."/>
            <person name="Piller C.R."/>
            <person name="Privatt S.R."/>
            <person name="Schneider S.L."/>
            <person name="Sharp S."/>
            <person name="Smith T.C."/>
            <person name="Stanton J.D."/>
            <person name="Ullery H.E."/>
            <person name="Wilson R.J."/>
            <person name="Serrano M.G."/>
            <person name="Buck G."/>
            <person name="Lee V."/>
            <person name="Wang Y."/>
            <person name="Carvalho R."/>
            <person name="Voegtly L."/>
            <person name="Shi R."/>
            <person name="Duckworth R."/>
            <person name="Johnson A."/>
            <person name="Loviza R."/>
            <person name="Walstead R."/>
            <person name="Shah Z."/>
            <person name="Kiflezghi M."/>
            <person name="Wade K."/>
            <person name="Ball S.L."/>
            <person name="Bradley K.W."/>
            <person name="Asai D.J."/>
            <person name="Bowman C.A."/>
            <person name="Russell D.A."/>
            <person name="Pope W.H."/>
            <person name="Jacobs-Sera D."/>
            <person name="Hendrix R.W."/>
            <person name="Hatfull G.F."/>
        </authorList>
    </citation>
    <scope>NUCLEOTIDE SEQUENCE [LARGE SCALE GENOMIC DNA]</scope>
</reference>
<dbReference type="GO" id="GO:0000774">
    <property type="term" value="F:adenyl-nucleotide exchange factor activity"/>
    <property type="evidence" value="ECO:0007669"/>
    <property type="project" value="InterPro"/>
</dbReference>
<dbReference type="GO" id="GO:0030150">
    <property type="term" value="P:protein import into mitochondrial matrix"/>
    <property type="evidence" value="ECO:0007669"/>
    <property type="project" value="TreeGrafter"/>
</dbReference>
<dbReference type="SUPFAM" id="SSF51064">
    <property type="entry name" value="Head domain of nucleotide exchange factor GrpE"/>
    <property type="match status" value="1"/>
</dbReference>
<dbReference type="EMBL" id="LN877951">
    <property type="protein sequence ID" value="CUV06422.1"/>
    <property type="molecule type" value="Genomic_DNA"/>
</dbReference>
<dbReference type="EMBL" id="JTAI01000013">
    <property type="protein sequence ID" value="PPS96854.1"/>
    <property type="molecule type" value="Genomic_DNA"/>
</dbReference>
<dbReference type="VEuPathDB" id="CryptoDB:GY17_00001633"/>
<dbReference type="VEuPathDB" id="CryptoDB:ChTU502y2012_410g0065"/>
<dbReference type="GO" id="GO:0042803">
    <property type="term" value="F:protein homodimerization activity"/>
    <property type="evidence" value="ECO:0007669"/>
    <property type="project" value="InterPro"/>
</dbReference>
<dbReference type="Proteomes" id="UP000199752">
    <property type="component" value="Chromosome 5"/>
</dbReference>
<evidence type="ECO:0000256" key="1">
    <source>
        <dbReference type="ARBA" id="ARBA00009054"/>
    </source>
</evidence>
<accession>A0A0S4TG03</accession>
<dbReference type="GO" id="GO:0006457">
    <property type="term" value="P:protein folding"/>
    <property type="evidence" value="ECO:0007669"/>
    <property type="project" value="InterPro"/>
</dbReference>
<dbReference type="InterPro" id="IPR009012">
    <property type="entry name" value="GrpE_head"/>
</dbReference>
<sequence length="234" mass="26194">MLPFLTLARNLGAGSVRVGLVSNFSKGQLFFVGKNLLKNLGTRAISSKSKPTSVCEEEERAILEAEVAKIGVLQERIKTLEKDASGYIHKIEEFKEKLLRSLAENENLRQRHRKDLEAAREYSISGFAKSLLDVSDSLSRALLSVDIENVDKNSIKSLYNGISMTYSSLEKVFEAHGIKRFQSLGKQFNPKEHEAVFEVKDTSKPKGQVCEELLPGYKIHDRVLRAAKVATIKN</sequence>
<keyword evidence="4" id="KW-0175">Coiled coil</keyword>
<dbReference type="GO" id="GO:0051082">
    <property type="term" value="F:unfolded protein binding"/>
    <property type="evidence" value="ECO:0007669"/>
    <property type="project" value="TreeGrafter"/>
</dbReference>
<evidence type="ECO:0000313" key="5">
    <source>
        <dbReference type="EMBL" id="CUV06422.1"/>
    </source>
</evidence>
<dbReference type="GO" id="GO:0001405">
    <property type="term" value="C:PAM complex, Tim23 associated import motor"/>
    <property type="evidence" value="ECO:0007669"/>
    <property type="project" value="TreeGrafter"/>
</dbReference>
<dbReference type="Gene3D" id="2.30.22.10">
    <property type="entry name" value="Head domain of nucleotide exchange factor GrpE"/>
    <property type="match status" value="1"/>
</dbReference>
<evidence type="ECO:0000313" key="6">
    <source>
        <dbReference type="EMBL" id="PPS96854.1"/>
    </source>
</evidence>
<comment type="similarity">
    <text evidence="1 3">Belongs to the GrpE family.</text>
</comment>
<evidence type="ECO:0000313" key="7">
    <source>
        <dbReference type="Proteomes" id="UP001429100"/>
    </source>
</evidence>
<organism evidence="5">
    <name type="scientific">Cryptosporidium hominis</name>
    <dbReference type="NCBI Taxonomy" id="237895"/>
    <lineage>
        <taxon>Eukaryota</taxon>
        <taxon>Sar</taxon>
        <taxon>Alveolata</taxon>
        <taxon>Apicomplexa</taxon>
        <taxon>Conoidasida</taxon>
        <taxon>Coccidia</taxon>
        <taxon>Eucoccidiorida</taxon>
        <taxon>Eimeriorina</taxon>
        <taxon>Cryptosporidiidae</taxon>
        <taxon>Cryptosporidium</taxon>
    </lineage>
</organism>
<dbReference type="AlphaFoldDB" id="A0A0S4TG03"/>
<dbReference type="Pfam" id="PF01025">
    <property type="entry name" value="GrpE"/>
    <property type="match status" value="1"/>
</dbReference>
<dbReference type="PRINTS" id="PR00773">
    <property type="entry name" value="GRPEPROTEIN"/>
</dbReference>
<dbReference type="PANTHER" id="PTHR21237:SF23">
    <property type="entry name" value="GRPE PROTEIN HOMOLOG, MITOCHONDRIAL"/>
    <property type="match status" value="1"/>
</dbReference>
<keyword evidence="2" id="KW-0143">Chaperone</keyword>
<dbReference type="InterPro" id="IPR013805">
    <property type="entry name" value="GrpE_CC"/>
</dbReference>
<dbReference type="PANTHER" id="PTHR21237">
    <property type="entry name" value="GRPE PROTEIN"/>
    <property type="match status" value="1"/>
</dbReference>
<protein>
    <submittedName>
        <fullName evidence="6">GrpE nucleotide exchange factor</fullName>
    </submittedName>
</protein>
<proteinExistence type="inferred from homology"/>
<keyword evidence="7" id="KW-1185">Reference proteome</keyword>
<dbReference type="VEuPathDB" id="CryptoDB:CHUDEA5_3510"/>
<dbReference type="CDD" id="cd00446">
    <property type="entry name" value="GrpE"/>
    <property type="match status" value="1"/>
</dbReference>
<dbReference type="GO" id="GO:0051087">
    <property type="term" value="F:protein-folding chaperone binding"/>
    <property type="evidence" value="ECO:0007669"/>
    <property type="project" value="InterPro"/>
</dbReference>
<reference evidence="6 7" key="3">
    <citation type="submission" date="2017-10" db="EMBL/GenBank/DDBJ databases">
        <title>Consistent, comparative and evidence-based genome annotation and re-annotation for the closely-related species, Cryptosporidium parvum, C. hominis and C. tyzzeri.</title>
        <authorList>
            <person name="Baptista R.P."/>
            <person name="Li Y."/>
            <person name="Sateriale A."/>
            <person name="Striepen B."/>
            <person name="Kissinger J.C."/>
        </authorList>
    </citation>
    <scope>NUCLEOTIDE SEQUENCE [LARGE SCALE GENOMIC DNA]</scope>
    <source>
        <strain evidence="6">30976</strain>
    </source>
</reference>
<dbReference type="InterPro" id="IPR000740">
    <property type="entry name" value="GrpE"/>
</dbReference>
<dbReference type="Proteomes" id="UP001429100">
    <property type="component" value="Unassembled WGS sequence"/>
</dbReference>
<dbReference type="OrthoDB" id="201635at2759"/>
<feature type="coiled-coil region" evidence="4">
    <location>
        <begin position="63"/>
        <end position="115"/>
    </location>
</feature>
<reference evidence="6 7" key="1">
    <citation type="submission" date="2014-11" db="EMBL/GenBank/DDBJ databases">
        <title>Comparative genomic analysis of Cryptosporidium hominis reveals occurrence of genetic recombination in virulent subtypes.</title>
        <authorList>
            <person name="Guo Y."/>
            <person name="Tang K."/>
            <person name="Frace M."/>
            <person name="Li N."/>
            <person name="Roellig D.M."/>
            <person name="Sammons S."/>
            <person name="Knipe K."/>
            <person name="Rowe L."/>
            <person name="Feng Y."/>
            <person name="Xiao L."/>
        </authorList>
    </citation>
    <scope>NUCLEOTIDE SEQUENCE [LARGE SCALE GENOMIC DNA]</scope>
    <source>
        <strain evidence="6">30976</strain>
    </source>
</reference>
<dbReference type="SUPFAM" id="SSF58014">
    <property type="entry name" value="Coiled-coil domain of nucleotide exchange factor GrpE"/>
    <property type="match status" value="1"/>
</dbReference>
<evidence type="ECO:0000256" key="3">
    <source>
        <dbReference type="RuleBase" id="RU004478"/>
    </source>
</evidence>
<evidence type="ECO:0000256" key="2">
    <source>
        <dbReference type="ARBA" id="ARBA00023186"/>
    </source>
</evidence>